<dbReference type="PROSITE" id="PS51781">
    <property type="entry name" value="SH3B"/>
    <property type="match status" value="1"/>
</dbReference>
<evidence type="ECO:0000313" key="3">
    <source>
        <dbReference type="Proteomes" id="UP000005778"/>
    </source>
</evidence>
<dbReference type="PANTHER" id="PTHR34408">
    <property type="entry name" value="FAMILY PROTEIN, PUTATIVE-RELATED"/>
    <property type="match status" value="1"/>
</dbReference>
<dbReference type="RefSeq" id="WP_004073997.1">
    <property type="nucleotide sequence ID" value="NZ_CM001488.1"/>
</dbReference>
<sequence>MYRIKEKDVFRISVCCFFIFLFSGIALASERLSVISSVANLRDGAGIKYNVLWQVEKYHPFLVINKKKDWYEVKDFEGDTAWVHETLLGKTDTVISIKSKCNVRSKPDQSSDIVLRVERGVPFKVLGRKGDWINIEHADGEVGWIFKNLVW</sequence>
<feature type="domain" description="SH3b" evidence="1">
    <location>
        <begin position="89"/>
        <end position="151"/>
    </location>
</feature>
<dbReference type="EMBL" id="CM001488">
    <property type="protein sequence ID" value="EIM64446.1"/>
    <property type="molecule type" value="Genomic_DNA"/>
</dbReference>
<dbReference type="PANTHER" id="PTHR34408:SF1">
    <property type="entry name" value="GLYCOSYL HYDROLASE FAMILY 19 DOMAIN-CONTAINING PROTEIN HI_1415"/>
    <property type="match status" value="1"/>
</dbReference>
<dbReference type="HOGENOM" id="CLU_086360_3_1_7"/>
<dbReference type="SMART" id="SM00287">
    <property type="entry name" value="SH3b"/>
    <property type="match status" value="2"/>
</dbReference>
<dbReference type="AlphaFoldDB" id="I5B4N3"/>
<organism evidence="2 3">
    <name type="scientific">Desulfobacter postgatei 2ac9</name>
    <dbReference type="NCBI Taxonomy" id="879212"/>
    <lineage>
        <taxon>Bacteria</taxon>
        <taxon>Pseudomonadati</taxon>
        <taxon>Thermodesulfobacteriota</taxon>
        <taxon>Desulfobacteria</taxon>
        <taxon>Desulfobacterales</taxon>
        <taxon>Desulfobacteraceae</taxon>
        <taxon>Desulfobacter</taxon>
    </lineage>
</organism>
<evidence type="ECO:0000259" key="1">
    <source>
        <dbReference type="PROSITE" id="PS51781"/>
    </source>
</evidence>
<dbReference type="Proteomes" id="UP000005778">
    <property type="component" value="Chromosome"/>
</dbReference>
<dbReference type="InterPro" id="IPR010466">
    <property type="entry name" value="DUF1058"/>
</dbReference>
<dbReference type="Gene3D" id="2.30.30.40">
    <property type="entry name" value="SH3 Domains"/>
    <property type="match status" value="2"/>
</dbReference>
<gene>
    <name evidence="2" type="ORF">DespoDRAFT_02601</name>
</gene>
<dbReference type="InterPro" id="IPR003646">
    <property type="entry name" value="SH3-like_bac-type"/>
</dbReference>
<keyword evidence="3" id="KW-1185">Reference proteome</keyword>
<dbReference type="Pfam" id="PF06347">
    <property type="entry name" value="SH3_4"/>
    <property type="match status" value="2"/>
</dbReference>
<reference evidence="2 3" key="1">
    <citation type="submission" date="2011-09" db="EMBL/GenBank/DDBJ databases">
        <authorList>
            <consortium name="US DOE Joint Genome Institute (JGI-PGF)"/>
            <person name="Lucas S."/>
            <person name="Han J."/>
            <person name="Lapidus A."/>
            <person name="Cheng J.-F."/>
            <person name="Goodwin L."/>
            <person name="Pitluck S."/>
            <person name="Peters L."/>
            <person name="Land M.L."/>
            <person name="Hauser L."/>
            <person name="Orellana R."/>
            <person name="Lovley D."/>
            <person name="Woyke T.J."/>
        </authorList>
    </citation>
    <scope>NUCLEOTIDE SEQUENCE [LARGE SCALE GENOMIC DNA]</scope>
    <source>
        <strain evidence="2 3">2ac9</strain>
    </source>
</reference>
<dbReference type="OrthoDB" id="5297720at2"/>
<name>I5B4N3_9BACT</name>
<evidence type="ECO:0000313" key="2">
    <source>
        <dbReference type="EMBL" id="EIM64446.1"/>
    </source>
</evidence>
<proteinExistence type="predicted"/>
<dbReference type="eggNOG" id="COG3807">
    <property type="taxonomic scope" value="Bacteria"/>
</dbReference>
<protein>
    <recommendedName>
        <fullName evidence="1">SH3b domain-containing protein</fullName>
    </recommendedName>
</protein>
<reference evidence="2 3" key="2">
    <citation type="submission" date="2012-02" db="EMBL/GenBank/DDBJ databases">
        <title>Improved High-Quality Draft sequence of Desulfobacter postgatei 2ac9.</title>
        <authorList>
            <consortium name="US DOE Joint Genome Institute"/>
            <person name="Lucas S."/>
            <person name="Han J."/>
            <person name="Lapidus A."/>
            <person name="Cheng J.-F."/>
            <person name="Goodwin L."/>
            <person name="Pitluck S."/>
            <person name="Peters L."/>
            <person name="Ovchinnikova G."/>
            <person name="Held B."/>
            <person name="Detter J.C."/>
            <person name="Han C."/>
            <person name="Tapia R."/>
            <person name="Land M."/>
            <person name="Hauser L."/>
            <person name="Kyrpides N."/>
            <person name="Ivanova N."/>
            <person name="Pagani I."/>
            <person name="Orellana R."/>
            <person name="Lovley D."/>
            <person name="Woyke T."/>
        </authorList>
    </citation>
    <scope>NUCLEOTIDE SEQUENCE [LARGE SCALE GENOMIC DNA]</scope>
    <source>
        <strain evidence="2 3">2ac9</strain>
    </source>
</reference>
<dbReference type="InterPro" id="IPR052354">
    <property type="entry name" value="Cell_Wall_Dynamics_Protein"/>
</dbReference>
<accession>I5B4N3</accession>
<dbReference type="STRING" id="879212.DespoDRAFT_02601"/>